<dbReference type="Proteomes" id="UP000002630">
    <property type="component" value="Linkage Group LG01"/>
</dbReference>
<feature type="region of interest" description="Disordered" evidence="19">
    <location>
        <begin position="166"/>
        <end position="219"/>
    </location>
</feature>
<evidence type="ECO:0000256" key="7">
    <source>
        <dbReference type="ARBA" id="ARBA00022593"/>
    </source>
</evidence>
<sequence>MEGADPPLLRYAAQPDVVLSQERDLYYANTLLGEGTSELAETLLGARRVMILAPELRALASCLYFGLTNLAGKQTLGQEYCGIDLVLSGRGGGRESSPLPRRPLQAYTFLRVAVPYLQERMREGWHGLRSLRDPFGSGGAAASLAAARARARARAAVAPPVGIAVSSGSGETAADRAGSSEEEEENVVPTEAAIDVSSGESGGGARAPPLASRSARSSPPPVVSFLRRVLSWARRRRPAMSGVLEWALRLHLAAFYFDGRFANVGMRTVGARLAYARPEQEAPRARYAVLGLLLLLQAAAEAATASAETAERWRATARAALSERFPRSTETEAACGEEGGPSDLGEGVGDTALPPRVPAAKRGRTPADVALFPPSRRRCSLCMSNRENVAATPCGHLFCWECIVGWCQTNPECPLCRQPVAPQSIVCLYQYA</sequence>
<evidence type="ECO:0000313" key="22">
    <source>
        <dbReference type="Proteomes" id="UP000002630"/>
    </source>
</evidence>
<evidence type="ECO:0000256" key="13">
    <source>
        <dbReference type="ARBA" id="ARBA00022833"/>
    </source>
</evidence>
<evidence type="ECO:0000256" key="3">
    <source>
        <dbReference type="ARBA" id="ARBA00004906"/>
    </source>
</evidence>
<dbReference type="GO" id="GO:0005778">
    <property type="term" value="C:peroxisomal membrane"/>
    <property type="evidence" value="ECO:0007669"/>
    <property type="project" value="UniProtKB-SubCell"/>
</dbReference>
<dbReference type="InParanoid" id="D8LAW2"/>
<keyword evidence="12" id="KW-0833">Ubl conjugation pathway</keyword>
<comment type="subcellular location">
    <subcellularLocation>
        <location evidence="2">Peroxisome membrane</location>
        <topology evidence="2">Multi-pass membrane protein</topology>
    </subcellularLocation>
</comment>
<dbReference type="Pfam" id="PF04757">
    <property type="entry name" value="Pex2_Pex12"/>
    <property type="match status" value="1"/>
</dbReference>
<dbReference type="PANTHER" id="PTHR23350">
    <property type="entry name" value="PEROXISOME ASSEMBLY PROTEIN 10"/>
    <property type="match status" value="1"/>
</dbReference>
<feature type="compositionally biased region" description="Low complexity" evidence="19">
    <location>
        <begin position="206"/>
        <end position="217"/>
    </location>
</feature>
<evidence type="ECO:0000256" key="17">
    <source>
        <dbReference type="ARBA" id="ARBA00023140"/>
    </source>
</evidence>
<evidence type="ECO:0000256" key="10">
    <source>
        <dbReference type="ARBA" id="ARBA00022723"/>
    </source>
</evidence>
<feature type="region of interest" description="Disordered" evidence="19">
    <location>
        <begin position="326"/>
        <end position="348"/>
    </location>
</feature>
<dbReference type="Pfam" id="PF13920">
    <property type="entry name" value="zf-C3HC4_3"/>
    <property type="match status" value="1"/>
</dbReference>
<evidence type="ECO:0000256" key="18">
    <source>
        <dbReference type="PROSITE-ProRule" id="PRU00175"/>
    </source>
</evidence>
<accession>D8LAW2</accession>
<evidence type="ECO:0000256" key="4">
    <source>
        <dbReference type="ARBA" id="ARBA00008704"/>
    </source>
</evidence>
<reference evidence="21 22" key="1">
    <citation type="journal article" date="2010" name="Nature">
        <title>The Ectocarpus genome and the independent evolution of multicellularity in brown algae.</title>
        <authorList>
            <person name="Cock J.M."/>
            <person name="Sterck L."/>
            <person name="Rouze P."/>
            <person name="Scornet D."/>
            <person name="Allen A.E."/>
            <person name="Amoutzias G."/>
            <person name="Anthouard V."/>
            <person name="Artiguenave F."/>
            <person name="Aury J.M."/>
            <person name="Badger J.H."/>
            <person name="Beszteri B."/>
            <person name="Billiau K."/>
            <person name="Bonnet E."/>
            <person name="Bothwell J.H."/>
            <person name="Bowler C."/>
            <person name="Boyen C."/>
            <person name="Brownlee C."/>
            <person name="Carrano C.J."/>
            <person name="Charrier B."/>
            <person name="Cho G.Y."/>
            <person name="Coelho S.M."/>
            <person name="Collen J."/>
            <person name="Corre E."/>
            <person name="Da Silva C."/>
            <person name="Delage L."/>
            <person name="Delaroque N."/>
            <person name="Dittami S.M."/>
            <person name="Doulbeau S."/>
            <person name="Elias M."/>
            <person name="Farnham G."/>
            <person name="Gachon C.M."/>
            <person name="Gschloessl B."/>
            <person name="Heesch S."/>
            <person name="Jabbari K."/>
            <person name="Jubin C."/>
            <person name="Kawai H."/>
            <person name="Kimura K."/>
            <person name="Kloareg B."/>
            <person name="Kupper F.C."/>
            <person name="Lang D."/>
            <person name="Le Bail A."/>
            <person name="Leblanc C."/>
            <person name="Lerouge P."/>
            <person name="Lohr M."/>
            <person name="Lopez P.J."/>
            <person name="Martens C."/>
            <person name="Maumus F."/>
            <person name="Michel G."/>
            <person name="Miranda-Saavedra D."/>
            <person name="Morales J."/>
            <person name="Moreau H."/>
            <person name="Motomura T."/>
            <person name="Nagasato C."/>
            <person name="Napoli C.A."/>
            <person name="Nelson D.R."/>
            <person name="Nyvall-Collen P."/>
            <person name="Peters A.F."/>
            <person name="Pommier C."/>
            <person name="Potin P."/>
            <person name="Poulain J."/>
            <person name="Quesneville H."/>
            <person name="Read B."/>
            <person name="Rensing S.A."/>
            <person name="Ritter A."/>
            <person name="Rousvoal S."/>
            <person name="Samanta M."/>
            <person name="Samson G."/>
            <person name="Schroeder D.C."/>
            <person name="Segurens B."/>
            <person name="Strittmatter M."/>
            <person name="Tonon T."/>
            <person name="Tregear J.W."/>
            <person name="Valentin K."/>
            <person name="von Dassow P."/>
            <person name="Yamagishi T."/>
            <person name="Van de Peer Y."/>
            <person name="Wincker P."/>
        </authorList>
    </citation>
    <scope>NUCLEOTIDE SEQUENCE [LARGE SCALE GENOMIC DNA]</scope>
    <source>
        <strain evidence="22">Ec32 / CCAP1310/4</strain>
    </source>
</reference>
<dbReference type="InterPro" id="IPR013083">
    <property type="entry name" value="Znf_RING/FYVE/PHD"/>
</dbReference>
<evidence type="ECO:0000256" key="19">
    <source>
        <dbReference type="SAM" id="MobiDB-lite"/>
    </source>
</evidence>
<dbReference type="STRING" id="2880.D8LAW2"/>
<evidence type="ECO:0000256" key="5">
    <source>
        <dbReference type="ARBA" id="ARBA00012483"/>
    </source>
</evidence>
<evidence type="ECO:0000256" key="6">
    <source>
        <dbReference type="ARBA" id="ARBA00022448"/>
    </source>
</evidence>
<dbReference type="GO" id="GO:0061630">
    <property type="term" value="F:ubiquitin protein ligase activity"/>
    <property type="evidence" value="ECO:0007669"/>
    <property type="project" value="UniProtKB-EC"/>
</dbReference>
<dbReference type="CDD" id="cd16527">
    <property type="entry name" value="RING-HC_PEX10"/>
    <property type="match status" value="1"/>
</dbReference>
<evidence type="ECO:0000256" key="12">
    <source>
        <dbReference type="ARBA" id="ARBA00022786"/>
    </source>
</evidence>
<dbReference type="InterPro" id="IPR017907">
    <property type="entry name" value="Znf_RING_CS"/>
</dbReference>
<dbReference type="PROSITE" id="PS50089">
    <property type="entry name" value="ZF_RING_2"/>
    <property type="match status" value="1"/>
</dbReference>
<dbReference type="GO" id="GO:0016558">
    <property type="term" value="P:protein import into peroxisome matrix"/>
    <property type="evidence" value="ECO:0007669"/>
    <property type="project" value="InterPro"/>
</dbReference>
<evidence type="ECO:0000256" key="14">
    <source>
        <dbReference type="ARBA" id="ARBA00022927"/>
    </source>
</evidence>
<evidence type="ECO:0000256" key="11">
    <source>
        <dbReference type="ARBA" id="ARBA00022771"/>
    </source>
</evidence>
<evidence type="ECO:0000256" key="8">
    <source>
        <dbReference type="ARBA" id="ARBA00022679"/>
    </source>
</evidence>
<keyword evidence="15" id="KW-1133">Transmembrane helix</keyword>
<keyword evidence="22" id="KW-1185">Reference proteome</keyword>
<dbReference type="InterPro" id="IPR001841">
    <property type="entry name" value="Znf_RING"/>
</dbReference>
<dbReference type="SUPFAM" id="SSF57850">
    <property type="entry name" value="RING/U-box"/>
    <property type="match status" value="1"/>
</dbReference>
<dbReference type="PROSITE" id="PS00518">
    <property type="entry name" value="ZF_RING_1"/>
    <property type="match status" value="1"/>
</dbReference>
<dbReference type="Gene3D" id="3.30.40.10">
    <property type="entry name" value="Zinc/RING finger domain, C3HC4 (zinc finger)"/>
    <property type="match status" value="1"/>
</dbReference>
<evidence type="ECO:0000256" key="1">
    <source>
        <dbReference type="ARBA" id="ARBA00000900"/>
    </source>
</evidence>
<keyword evidence="17" id="KW-0576">Peroxisome</keyword>
<dbReference type="InterPro" id="IPR006845">
    <property type="entry name" value="Pex_N"/>
</dbReference>
<dbReference type="eggNOG" id="KOG0317">
    <property type="taxonomic scope" value="Eukaryota"/>
</dbReference>
<evidence type="ECO:0000256" key="15">
    <source>
        <dbReference type="ARBA" id="ARBA00022989"/>
    </source>
</evidence>
<keyword evidence="8" id="KW-0808">Transferase</keyword>
<dbReference type="EMBL" id="FN649726">
    <property type="protein sequence ID" value="CBN76471.1"/>
    <property type="molecule type" value="Genomic_DNA"/>
</dbReference>
<evidence type="ECO:0000256" key="2">
    <source>
        <dbReference type="ARBA" id="ARBA00004585"/>
    </source>
</evidence>
<keyword evidence="6" id="KW-0813">Transport</keyword>
<dbReference type="EMBL" id="FN647682">
    <property type="protein sequence ID" value="CBN76471.1"/>
    <property type="molecule type" value="Genomic_DNA"/>
</dbReference>
<dbReference type="EC" id="2.3.2.27" evidence="5"/>
<keyword evidence="13" id="KW-0862">Zinc</keyword>
<gene>
    <name evidence="21" type="ORF">Esi_0000_0057</name>
</gene>
<proteinExistence type="inferred from homology"/>
<evidence type="ECO:0000259" key="20">
    <source>
        <dbReference type="PROSITE" id="PS50089"/>
    </source>
</evidence>
<comment type="similarity">
    <text evidence="4">Belongs to the pex2/pex10/pex12 family.</text>
</comment>
<evidence type="ECO:0000313" key="21">
    <source>
        <dbReference type="EMBL" id="CBN76471.1"/>
    </source>
</evidence>
<keyword evidence="16" id="KW-0472">Membrane</keyword>
<keyword evidence="14" id="KW-0653">Protein transport</keyword>
<protein>
    <recommendedName>
        <fullName evidence="5">RING-type E3 ubiquitin transferase</fullName>
        <ecNumber evidence="5">2.3.2.27</ecNumber>
    </recommendedName>
</protein>
<keyword evidence="10" id="KW-0479">Metal-binding</keyword>
<dbReference type="SMART" id="SM00184">
    <property type="entry name" value="RING"/>
    <property type="match status" value="1"/>
</dbReference>
<keyword evidence="9" id="KW-0812">Transmembrane</keyword>
<comment type="pathway">
    <text evidence="3">Protein modification; protein ubiquitination.</text>
</comment>
<evidence type="ECO:0000256" key="9">
    <source>
        <dbReference type="ARBA" id="ARBA00022692"/>
    </source>
</evidence>
<dbReference type="GO" id="GO:0008270">
    <property type="term" value="F:zinc ion binding"/>
    <property type="evidence" value="ECO:0007669"/>
    <property type="project" value="UniProtKB-KW"/>
</dbReference>
<dbReference type="OMA" id="REKSECP"/>
<organism evidence="21 22">
    <name type="scientific">Ectocarpus siliculosus</name>
    <name type="common">Brown alga</name>
    <name type="synonym">Conferva siliculosa</name>
    <dbReference type="NCBI Taxonomy" id="2880"/>
    <lineage>
        <taxon>Eukaryota</taxon>
        <taxon>Sar</taxon>
        <taxon>Stramenopiles</taxon>
        <taxon>Ochrophyta</taxon>
        <taxon>PX clade</taxon>
        <taxon>Phaeophyceae</taxon>
        <taxon>Ectocarpales</taxon>
        <taxon>Ectocarpaceae</taxon>
        <taxon>Ectocarpus</taxon>
    </lineage>
</organism>
<dbReference type="OrthoDB" id="6270329at2759"/>
<name>D8LAW2_ECTSI</name>
<comment type="catalytic activity">
    <reaction evidence="1">
        <text>S-ubiquitinyl-[E2 ubiquitin-conjugating enzyme]-L-cysteine + [acceptor protein]-L-lysine = [E2 ubiquitin-conjugating enzyme]-L-cysteine + N(6)-ubiquitinyl-[acceptor protein]-L-lysine.</text>
        <dbReference type="EC" id="2.3.2.27"/>
    </reaction>
</comment>
<keyword evidence="7" id="KW-0962">Peroxisome biogenesis</keyword>
<dbReference type="InterPro" id="IPR025654">
    <property type="entry name" value="PEX2/10"/>
</dbReference>
<evidence type="ECO:0000256" key="16">
    <source>
        <dbReference type="ARBA" id="ARBA00023136"/>
    </source>
</evidence>
<dbReference type="PANTHER" id="PTHR23350:SF0">
    <property type="entry name" value="PEROXISOME BIOGENESIS FACTOR 10"/>
    <property type="match status" value="1"/>
</dbReference>
<feature type="domain" description="RING-type" evidence="20">
    <location>
        <begin position="379"/>
        <end position="417"/>
    </location>
</feature>
<keyword evidence="11 18" id="KW-0863">Zinc-finger</keyword>
<dbReference type="AlphaFoldDB" id="D8LAW2"/>